<dbReference type="Pfam" id="PF14375">
    <property type="entry name" value="Cys_rich_CWC"/>
    <property type="match status" value="1"/>
</dbReference>
<evidence type="ECO:0000313" key="3">
    <source>
        <dbReference type="Proteomes" id="UP000035651"/>
    </source>
</evidence>
<evidence type="ECO:0008006" key="4">
    <source>
        <dbReference type="Google" id="ProtNLM"/>
    </source>
</evidence>
<evidence type="ECO:0000313" key="2">
    <source>
        <dbReference type="EMBL" id="ANI21631.1"/>
    </source>
</evidence>
<gene>
    <name evidence="2" type="ORF">AB870_25730</name>
</gene>
<sequence length="94" mass="9481">MPRKPAISDAPGPGRCPRCGTEVACGARAGQCWCFDWPQLPAQARLDAEACLCPACLRAALLAVGATPEDSAADVSDTGAQAAPAVSPASERAS</sequence>
<evidence type="ECO:0000256" key="1">
    <source>
        <dbReference type="SAM" id="MobiDB-lite"/>
    </source>
</evidence>
<dbReference type="InterPro" id="IPR032720">
    <property type="entry name" value="Cys_rich_CWC"/>
</dbReference>
<name>A0A173H017_9BURK</name>
<accession>A0A173H017</accession>
<dbReference type="OrthoDB" id="331868at2"/>
<protein>
    <recommendedName>
        <fullName evidence="4">Cysteine-rich CWC family protein</fullName>
    </recommendedName>
</protein>
<dbReference type="Proteomes" id="UP000035651">
    <property type="component" value="Chromosome"/>
</dbReference>
<reference evidence="2" key="1">
    <citation type="submission" date="2016-06" db="EMBL/GenBank/DDBJ databases">
        <title>Complete Genome Sequence of Pandoraea faecigallinarum DSM-23572.</title>
        <authorList>
            <person name="Yong D."/>
            <person name="Ee R."/>
            <person name="Lim Y.-L."/>
            <person name="Yin W.-F."/>
            <person name="Chan K.-G."/>
        </authorList>
    </citation>
    <scope>NUCLEOTIDE SEQUENCE</scope>
    <source>
        <strain evidence="2">DSM 23572</strain>
    </source>
</reference>
<proteinExistence type="predicted"/>
<organism evidence="2 3">
    <name type="scientific">Pandoraea faecigallinarum</name>
    <dbReference type="NCBI Taxonomy" id="656179"/>
    <lineage>
        <taxon>Bacteria</taxon>
        <taxon>Pseudomonadati</taxon>
        <taxon>Pseudomonadota</taxon>
        <taxon>Betaproteobacteria</taxon>
        <taxon>Burkholderiales</taxon>
        <taxon>Burkholderiaceae</taxon>
        <taxon>Pandoraea</taxon>
    </lineage>
</organism>
<keyword evidence="3" id="KW-1185">Reference proteome</keyword>
<dbReference type="EMBL" id="CP011807">
    <property type="protein sequence ID" value="ANI21631.1"/>
    <property type="molecule type" value="Genomic_DNA"/>
</dbReference>
<dbReference type="KEGG" id="pfg:AB870_25730"/>
<feature type="region of interest" description="Disordered" evidence="1">
    <location>
        <begin position="68"/>
        <end position="94"/>
    </location>
</feature>
<dbReference type="AlphaFoldDB" id="A0A173H017"/>
<dbReference type="RefSeq" id="WP_053059521.1">
    <property type="nucleotide sequence ID" value="NZ_CP011807.3"/>
</dbReference>